<keyword evidence="24" id="KW-1185">Reference proteome</keyword>
<dbReference type="CDD" id="cd00096">
    <property type="entry name" value="Ig"/>
    <property type="match status" value="1"/>
</dbReference>
<evidence type="ECO:0000256" key="10">
    <source>
        <dbReference type="ARBA" id="ARBA00022723"/>
    </source>
</evidence>
<evidence type="ECO:0000256" key="11">
    <source>
        <dbReference type="ARBA" id="ARBA00022737"/>
    </source>
</evidence>
<evidence type="ECO:0000256" key="15">
    <source>
        <dbReference type="ARBA" id="ARBA00022842"/>
    </source>
</evidence>
<keyword evidence="19" id="KW-0393">Immunoglobulin domain</keyword>
<dbReference type="GO" id="GO:0005524">
    <property type="term" value="F:ATP binding"/>
    <property type="evidence" value="ECO:0007669"/>
    <property type="project" value="UniProtKB-KW"/>
</dbReference>
<dbReference type="EMBL" id="JAFDVH010000015">
    <property type="protein sequence ID" value="KAG7464082.1"/>
    <property type="molecule type" value="Genomic_DNA"/>
</dbReference>
<feature type="domain" description="Ig-like" evidence="22">
    <location>
        <begin position="1122"/>
        <end position="1207"/>
    </location>
</feature>
<evidence type="ECO:0000256" key="18">
    <source>
        <dbReference type="ARBA" id="ARBA00023242"/>
    </source>
</evidence>
<evidence type="ECO:0000256" key="20">
    <source>
        <dbReference type="ARBA" id="ARBA00047899"/>
    </source>
</evidence>
<comment type="caution">
    <text evidence="23">The sequence shown here is derived from an EMBL/GenBank/DDBJ whole genome shotgun (WGS) entry which is preliminary data.</text>
</comment>
<keyword evidence="17" id="KW-1015">Disulfide bond</keyword>
<evidence type="ECO:0000256" key="14">
    <source>
        <dbReference type="ARBA" id="ARBA00022840"/>
    </source>
</evidence>
<feature type="domain" description="Ig-like" evidence="22">
    <location>
        <begin position="1483"/>
        <end position="1567"/>
    </location>
</feature>
<dbReference type="FunFam" id="2.60.40.10:FF:001350">
    <property type="entry name" value="titin isoform X1"/>
    <property type="match status" value="1"/>
</dbReference>
<evidence type="ECO:0000256" key="8">
    <source>
        <dbReference type="ARBA" id="ARBA00022553"/>
    </source>
</evidence>
<keyword evidence="16" id="KW-0112">Calmodulin-binding</keyword>
<feature type="domain" description="Ig-like" evidence="22">
    <location>
        <begin position="1213"/>
        <end position="1282"/>
    </location>
</feature>
<evidence type="ECO:0000256" key="21">
    <source>
        <dbReference type="ARBA" id="ARBA00048679"/>
    </source>
</evidence>
<organism evidence="23 24">
    <name type="scientific">Megalops atlanticus</name>
    <name type="common">Tarpon</name>
    <name type="synonym">Clupea gigantea</name>
    <dbReference type="NCBI Taxonomy" id="7932"/>
    <lineage>
        <taxon>Eukaryota</taxon>
        <taxon>Metazoa</taxon>
        <taxon>Chordata</taxon>
        <taxon>Craniata</taxon>
        <taxon>Vertebrata</taxon>
        <taxon>Euteleostomi</taxon>
        <taxon>Actinopterygii</taxon>
        <taxon>Neopterygii</taxon>
        <taxon>Teleostei</taxon>
        <taxon>Elopiformes</taxon>
        <taxon>Megalopidae</taxon>
        <taxon>Megalops</taxon>
    </lineage>
</organism>
<keyword evidence="15" id="KW-0460">Magnesium</keyword>
<keyword evidence="14" id="KW-0067">ATP-binding</keyword>
<evidence type="ECO:0000256" key="17">
    <source>
        <dbReference type="ARBA" id="ARBA00023157"/>
    </source>
</evidence>
<keyword evidence="7" id="KW-0723">Serine/threonine-protein kinase</keyword>
<feature type="domain" description="Ig-like" evidence="22">
    <location>
        <begin position="1033"/>
        <end position="1118"/>
    </location>
</feature>
<dbReference type="FunFam" id="2.60.40.10:FF:001581">
    <property type="entry name" value="titin isoform X1"/>
    <property type="match status" value="1"/>
</dbReference>
<comment type="cofactor">
    <cofactor evidence="1">
        <name>Mg(2+)</name>
        <dbReference type="ChEBI" id="CHEBI:18420"/>
    </cofactor>
</comment>
<evidence type="ECO:0000256" key="3">
    <source>
        <dbReference type="ARBA" id="ARBA00004496"/>
    </source>
</evidence>
<dbReference type="InterPro" id="IPR003599">
    <property type="entry name" value="Ig_sub"/>
</dbReference>
<dbReference type="InterPro" id="IPR013098">
    <property type="entry name" value="Ig_I-set"/>
</dbReference>
<evidence type="ECO:0000256" key="19">
    <source>
        <dbReference type="ARBA" id="ARBA00023319"/>
    </source>
</evidence>
<evidence type="ECO:0000256" key="13">
    <source>
        <dbReference type="ARBA" id="ARBA00022777"/>
    </source>
</evidence>
<dbReference type="FunFam" id="2.60.40.10:FF:001385">
    <property type="entry name" value="titin isoform X1"/>
    <property type="match status" value="1"/>
</dbReference>
<evidence type="ECO:0000256" key="5">
    <source>
        <dbReference type="ARBA" id="ARBA00012513"/>
    </source>
</evidence>
<dbReference type="GO" id="GO:0005516">
    <property type="term" value="F:calmodulin binding"/>
    <property type="evidence" value="ECO:0007669"/>
    <property type="project" value="UniProtKB-KW"/>
</dbReference>
<evidence type="ECO:0000256" key="1">
    <source>
        <dbReference type="ARBA" id="ARBA00001946"/>
    </source>
</evidence>
<keyword evidence="13" id="KW-0418">Kinase</keyword>
<dbReference type="Proteomes" id="UP001046870">
    <property type="component" value="Chromosome 15"/>
</dbReference>
<keyword evidence="11" id="KW-0677">Repeat</keyword>
<feature type="domain" description="Ig-like" evidence="22">
    <location>
        <begin position="944"/>
        <end position="1029"/>
    </location>
</feature>
<evidence type="ECO:0000256" key="2">
    <source>
        <dbReference type="ARBA" id="ARBA00004123"/>
    </source>
</evidence>
<dbReference type="SUPFAM" id="SSF48726">
    <property type="entry name" value="Immunoglobulin"/>
    <property type="match status" value="18"/>
</dbReference>
<dbReference type="PANTHER" id="PTHR35971">
    <property type="entry name" value="SI:DKEY-31G6.6"/>
    <property type="match status" value="1"/>
</dbReference>
<dbReference type="FunFam" id="2.60.40.10:FF:000050">
    <property type="entry name" value="Titin isoform B"/>
    <property type="match status" value="7"/>
</dbReference>
<dbReference type="InterPro" id="IPR007110">
    <property type="entry name" value="Ig-like_dom"/>
</dbReference>
<dbReference type="EC" id="2.7.11.1" evidence="5"/>
<name>A0A9D3PRT2_MEGAT</name>
<evidence type="ECO:0000256" key="6">
    <source>
        <dbReference type="ARBA" id="ARBA00022490"/>
    </source>
</evidence>
<evidence type="ECO:0000259" key="22">
    <source>
        <dbReference type="PROSITE" id="PS50835"/>
    </source>
</evidence>
<feature type="domain" description="Ig-like" evidence="22">
    <location>
        <begin position="1299"/>
        <end position="1389"/>
    </location>
</feature>
<evidence type="ECO:0000256" key="9">
    <source>
        <dbReference type="ARBA" id="ARBA00022679"/>
    </source>
</evidence>
<dbReference type="OrthoDB" id="5969272at2759"/>
<accession>A0A9D3PRT2</accession>
<feature type="domain" description="Ig-like" evidence="22">
    <location>
        <begin position="1393"/>
        <end position="1480"/>
    </location>
</feature>
<sequence length="1716" mass="194854">MKDGSNLRESPKHKFTSDGKDRKLAIIDVQLSDTGEYTCVAKLGNKEKTSTAKLIVEELPVKFTKTLEPEISVIKGQPMYLTCELSKDRDVVWKKNGKPLEVIPGKVVINVIGLQRAVTIQDSGDDDAGVYTCECENIKTEGDIKVVEIIRDWLVKPLRDQHVKPKATATFKCELFKDTPNWKWFKGDTEIPTDPTDKTEVKKDGRDLTLAIKNAAPDDVGEYAVEVEGRRYAAKLTLGEREAEILKPLSSVEVYEKQSASFDTEISEEDVPGEWKLKGQLLTRSPTCEIKTEGKKRFLTLKNLQVDQSGEVSYQALNAVTSAVLTVKEIEMDFTVPLKDVTVLEKKQAKFECTITRDVPKVMWTKGSDIITSGRKYEIIDDGKKHMLVINNCDFDDEGHYAIEVLGKKSIAKLTVEGMRLKFTTPLKDQTVKEDKTMANINIEARDIKVVRPLYGVELFDGETARFEVEISETDVHAQWKLKGEVLTPSLDVEIVEDGTKHVLTLYNCKIPQTGEVSFQAANAKCAANLKVKELPLTFITPLSDVQVYEKDEARFECEVSREAKSFRWLKGTQEVKDDEKFKILHEGKRHTLVVKSAAYEDEAKYMFEAEDKRTTGKLIIQGIRLEFIKPIKDVTVKERETAEFSIELSHEKVPVTWYKNDVRLHPSKVVHMSEDGKVHTLSFKEDYTAVEKDEVVLVCELSKPAAEVKWFKDGKEITPSKNVIIKAEGKKRILTVKKAEKGNIGEYTCDCGSDKTTAKLNIEDRDIKIIRPLYSVEVTETETARFETEISEEDVHGHWKLKGEALHQSPDCEKKEEGTKHMLILYNVRMDQAGTVDFQAANAKSSAQLRVKARVIGLLRPLKDVTVTAGETATFDCELSYEGIKVEWFLGSTKLEPSDRIVTRAEGRVHTLTLRDVKMTEAGEVKLTAKDFMTKANLIVKEPPVEFTKPLEDQTVEEEATATLECEVSRENAEVTWYREGQEIRKTKKHEMVADGRKRRLIIHSCTPDDSKTYTCDAKDFKTSAFLSVEPPHVEFTKPLHDVEVKEKESAKFECEVSRESAKVRWFKDGNEIRKGKKYEIIAKGVQRILIINKSVFDDEAEYECDARTARTSGMLTVIEEEAVFTKNLSNVEGTETDSIKMICEVSKPSAEVTWYKGDQELPEGGRYEQFMDGKKRILIIQDLRMDDSGEYNCRLPSSRTSATLRINELAAEFISRPQSQEVVEGEKAEFVCSVSKDTYEVKWLKGDKQLEAGDKYDIISDGKRRVLVVKNCELKDEGGYVALIGSTRASADLLVIEKLRIITPIRDTQAKEGEEIVFNCEVNTDGAKAKWLKNDETMFESGKFIMVQKDTVFSLRIKDAQKSDEANFTITLTNHRGEHAKSSAKLSVQEEDIRIIDPLEDCETQEKKTITFSCKVNRPNVTVKWMKGGQELTFDKRIIYRVDKNKHTLTIKDCSLADEGEYSVMAGSDKSTAELIISEAPTDFTTHLKDQTVTEFEDAEFTCQLSKERADVKWYKNGREIREGPRYHFEKDGKICRLLIKECRPDDECEYACGVDETRSRARLFVEETPVEIIRPPLDIFEPPGSDVVFEAELNKDRVEVKWLRNNMIIVQGDKYQMMSEGKVHRLQICEIRPRDQGEYRIIAKDKDARSKLELAAVPKIKTTDQNLVTDAGKPFTMMVPFDAYPQAEADWFFNDVSLPKRTLIHLLTEQSTG</sequence>
<dbReference type="InterPro" id="IPR013783">
    <property type="entry name" value="Ig-like_fold"/>
</dbReference>
<dbReference type="InterPro" id="IPR036179">
    <property type="entry name" value="Ig-like_dom_sf"/>
</dbReference>
<evidence type="ECO:0000256" key="12">
    <source>
        <dbReference type="ARBA" id="ARBA00022741"/>
    </source>
</evidence>
<keyword evidence="9" id="KW-0808">Transferase</keyword>
<feature type="domain" description="Ig-like" evidence="22">
    <location>
        <begin position="60"/>
        <end position="145"/>
    </location>
</feature>
<protein>
    <recommendedName>
        <fullName evidence="5">non-specific serine/threonine protein kinase</fullName>
        <ecNumber evidence="5">2.7.11.1</ecNumber>
    </recommendedName>
</protein>
<comment type="similarity">
    <text evidence="4">Belongs to the protein kinase superfamily. CAMK Ser/Thr protein kinase family.</text>
</comment>
<comment type="catalytic activity">
    <reaction evidence="21">
        <text>L-seryl-[protein] + ATP = O-phospho-L-seryl-[protein] + ADP + H(+)</text>
        <dbReference type="Rhea" id="RHEA:17989"/>
        <dbReference type="Rhea" id="RHEA-COMP:9863"/>
        <dbReference type="Rhea" id="RHEA-COMP:11604"/>
        <dbReference type="ChEBI" id="CHEBI:15378"/>
        <dbReference type="ChEBI" id="CHEBI:29999"/>
        <dbReference type="ChEBI" id="CHEBI:30616"/>
        <dbReference type="ChEBI" id="CHEBI:83421"/>
        <dbReference type="ChEBI" id="CHEBI:456216"/>
        <dbReference type="EC" id="2.7.11.1"/>
    </reaction>
</comment>
<dbReference type="FunFam" id="2.60.40.10:FF:000214">
    <property type="entry name" value="titin isoform X1"/>
    <property type="match status" value="3"/>
</dbReference>
<evidence type="ECO:0000256" key="4">
    <source>
        <dbReference type="ARBA" id="ARBA00006692"/>
    </source>
</evidence>
<reference evidence="23" key="1">
    <citation type="submission" date="2021-01" db="EMBL/GenBank/DDBJ databases">
        <authorList>
            <person name="Zahm M."/>
            <person name="Roques C."/>
            <person name="Cabau C."/>
            <person name="Klopp C."/>
            <person name="Donnadieu C."/>
            <person name="Jouanno E."/>
            <person name="Lampietro C."/>
            <person name="Louis A."/>
            <person name="Herpin A."/>
            <person name="Echchiki A."/>
            <person name="Berthelot C."/>
            <person name="Parey E."/>
            <person name="Roest-Crollius H."/>
            <person name="Braasch I."/>
            <person name="Postlethwait J."/>
            <person name="Bobe J."/>
            <person name="Montfort J."/>
            <person name="Bouchez O."/>
            <person name="Begum T."/>
            <person name="Mejri S."/>
            <person name="Adams A."/>
            <person name="Chen W.-J."/>
            <person name="Guiguen Y."/>
        </authorList>
    </citation>
    <scope>NUCLEOTIDE SEQUENCE</scope>
    <source>
        <strain evidence="23">YG-15Mar2019-1</strain>
        <tissue evidence="23">Brain</tissue>
    </source>
</reference>
<keyword evidence="6" id="KW-0963">Cytoplasm</keyword>
<comment type="catalytic activity">
    <reaction evidence="20">
        <text>L-threonyl-[protein] + ATP = O-phospho-L-threonyl-[protein] + ADP + H(+)</text>
        <dbReference type="Rhea" id="RHEA:46608"/>
        <dbReference type="Rhea" id="RHEA-COMP:11060"/>
        <dbReference type="Rhea" id="RHEA-COMP:11605"/>
        <dbReference type="ChEBI" id="CHEBI:15378"/>
        <dbReference type="ChEBI" id="CHEBI:30013"/>
        <dbReference type="ChEBI" id="CHEBI:30616"/>
        <dbReference type="ChEBI" id="CHEBI:61977"/>
        <dbReference type="ChEBI" id="CHEBI:456216"/>
        <dbReference type="EC" id="2.7.11.1"/>
    </reaction>
</comment>
<keyword evidence="12" id="KW-0547">Nucleotide-binding</keyword>
<dbReference type="GO" id="GO:0004674">
    <property type="term" value="F:protein serine/threonine kinase activity"/>
    <property type="evidence" value="ECO:0007669"/>
    <property type="project" value="UniProtKB-KW"/>
</dbReference>
<keyword evidence="18" id="KW-0539">Nucleus</keyword>
<dbReference type="InterPro" id="IPR003598">
    <property type="entry name" value="Ig_sub2"/>
</dbReference>
<comment type="subcellular location">
    <subcellularLocation>
        <location evidence="3">Cytoplasm</location>
    </subcellularLocation>
    <subcellularLocation>
        <location evidence="2">Nucleus</location>
    </subcellularLocation>
</comment>
<dbReference type="SMART" id="SM00408">
    <property type="entry name" value="IGc2"/>
    <property type="match status" value="13"/>
</dbReference>
<dbReference type="FunFam" id="2.60.40.10:FF:000148">
    <property type="entry name" value="titin isoform X1"/>
    <property type="match status" value="4"/>
</dbReference>
<dbReference type="SMART" id="SM00409">
    <property type="entry name" value="IG"/>
    <property type="match status" value="18"/>
</dbReference>
<gene>
    <name evidence="23" type="ORF">MATL_G00183500</name>
</gene>
<dbReference type="GO" id="GO:0005634">
    <property type="term" value="C:nucleus"/>
    <property type="evidence" value="ECO:0007669"/>
    <property type="project" value="UniProtKB-SubCell"/>
</dbReference>
<dbReference type="GO" id="GO:0005737">
    <property type="term" value="C:cytoplasm"/>
    <property type="evidence" value="ECO:0007669"/>
    <property type="project" value="UniProtKB-SubCell"/>
</dbReference>
<proteinExistence type="inferred from homology"/>
<dbReference type="PANTHER" id="PTHR35971:SF5">
    <property type="entry name" value="OBSCURIN LIKE CYTOSKELETAL ADAPTOR 1"/>
    <property type="match status" value="1"/>
</dbReference>
<feature type="domain" description="Ig-like" evidence="22">
    <location>
        <begin position="667"/>
        <end position="762"/>
    </location>
</feature>
<feature type="domain" description="Ig-like" evidence="22">
    <location>
        <begin position="536"/>
        <end position="620"/>
    </location>
</feature>
<dbReference type="InterPro" id="IPR052385">
    <property type="entry name" value="Obscurin/Obscurin-like_Reg"/>
</dbReference>
<dbReference type="Gene3D" id="2.60.40.10">
    <property type="entry name" value="Immunoglobulins"/>
    <property type="match status" value="19"/>
</dbReference>
<keyword evidence="8" id="KW-0597">Phosphoprotein</keyword>
<evidence type="ECO:0000313" key="24">
    <source>
        <dbReference type="Proteomes" id="UP001046870"/>
    </source>
</evidence>
<evidence type="ECO:0000256" key="16">
    <source>
        <dbReference type="ARBA" id="ARBA00022860"/>
    </source>
</evidence>
<evidence type="ECO:0000313" key="23">
    <source>
        <dbReference type="EMBL" id="KAG7464082.1"/>
    </source>
</evidence>
<dbReference type="PROSITE" id="PS50835">
    <property type="entry name" value="IG_LIKE"/>
    <property type="match status" value="10"/>
</dbReference>
<dbReference type="Pfam" id="PF07679">
    <property type="entry name" value="I-set"/>
    <property type="match status" value="19"/>
</dbReference>
<evidence type="ECO:0000256" key="7">
    <source>
        <dbReference type="ARBA" id="ARBA00022527"/>
    </source>
</evidence>
<dbReference type="GO" id="GO:0046872">
    <property type="term" value="F:metal ion binding"/>
    <property type="evidence" value="ECO:0007669"/>
    <property type="project" value="UniProtKB-KW"/>
</dbReference>
<keyword evidence="10" id="KW-0479">Metal-binding</keyword>